<keyword evidence="6 8" id="KW-0520">NAD</keyword>
<feature type="binding site" evidence="10">
    <location>
        <position position="210"/>
    </location>
    <ligand>
        <name>substrate</name>
    </ligand>
</feature>
<dbReference type="NCBIfam" id="TIGR03026">
    <property type="entry name" value="NDP-sugDHase"/>
    <property type="match status" value="1"/>
</dbReference>
<dbReference type="InterPro" id="IPR036291">
    <property type="entry name" value="NAD(P)-bd_dom_sf"/>
</dbReference>
<dbReference type="Proteomes" id="UP000018733">
    <property type="component" value="Unassembled WGS sequence"/>
</dbReference>
<dbReference type="EC" id="1.1.1.22" evidence="3 8"/>
<comment type="similarity">
    <text evidence="2 8">Belongs to the UDP-glucose/GDP-mannose dehydrogenase family.</text>
</comment>
<dbReference type="HOGENOM" id="CLU_023810_1_2_4"/>
<feature type="domain" description="UDP-glucose/GDP-mannose dehydrogenase C-terminal" evidence="12">
    <location>
        <begin position="320"/>
        <end position="423"/>
    </location>
</feature>
<dbReference type="AlphaFoldDB" id="V8QWD1"/>
<feature type="binding site" evidence="11">
    <location>
        <position position="334"/>
    </location>
    <ligand>
        <name>NAD(+)</name>
        <dbReference type="ChEBI" id="CHEBI:57540"/>
    </ligand>
</feature>
<protein>
    <recommendedName>
        <fullName evidence="4 8">UDP-glucose 6-dehydrogenase</fullName>
        <ecNumber evidence="3 8">1.1.1.22</ecNumber>
    </recommendedName>
</protein>
<dbReference type="InterPro" id="IPR017476">
    <property type="entry name" value="UDP-Glc/GDP-Man"/>
</dbReference>
<evidence type="ECO:0000256" key="5">
    <source>
        <dbReference type="ARBA" id="ARBA00023002"/>
    </source>
</evidence>
<evidence type="ECO:0000256" key="4">
    <source>
        <dbReference type="ARBA" id="ARBA00015132"/>
    </source>
</evidence>
<organism evidence="13 14">
    <name type="scientific">Advenella kashmirensis W13003</name>
    <dbReference type="NCBI Taxonomy" id="1424334"/>
    <lineage>
        <taxon>Bacteria</taxon>
        <taxon>Pseudomonadati</taxon>
        <taxon>Pseudomonadota</taxon>
        <taxon>Betaproteobacteria</taxon>
        <taxon>Burkholderiales</taxon>
        <taxon>Alcaligenaceae</taxon>
    </lineage>
</organism>
<name>V8QWD1_9BURK</name>
<dbReference type="Gene3D" id="1.20.5.100">
    <property type="entry name" value="Cytochrome c1, transmembrane anchor, C-terminal"/>
    <property type="match status" value="1"/>
</dbReference>
<dbReference type="STRING" id="1424334.W822_05795"/>
<dbReference type="PIRSF" id="PIRSF000124">
    <property type="entry name" value="UDPglc_GDPman_dh"/>
    <property type="match status" value="1"/>
</dbReference>
<dbReference type="EMBL" id="AYXT01000002">
    <property type="protein sequence ID" value="ETF03648.1"/>
    <property type="molecule type" value="Genomic_DNA"/>
</dbReference>
<evidence type="ECO:0000256" key="2">
    <source>
        <dbReference type="ARBA" id="ARBA00006601"/>
    </source>
</evidence>
<dbReference type="InterPro" id="IPR001732">
    <property type="entry name" value="UDP-Glc/GDP-Man_DH_N"/>
</dbReference>
<dbReference type="GO" id="GO:0000271">
    <property type="term" value="P:polysaccharide biosynthetic process"/>
    <property type="evidence" value="ECO:0007669"/>
    <property type="project" value="InterPro"/>
</dbReference>
<feature type="binding site" evidence="10">
    <location>
        <begin position="155"/>
        <end position="158"/>
    </location>
    <ligand>
        <name>substrate</name>
    </ligand>
</feature>
<dbReference type="InterPro" id="IPR014027">
    <property type="entry name" value="UDP-Glc/GDP-Man_DH_C"/>
</dbReference>
<evidence type="ECO:0000256" key="9">
    <source>
        <dbReference type="PIRSR" id="PIRSR500134-1"/>
    </source>
</evidence>
<proteinExistence type="inferred from homology"/>
<comment type="catalytic activity">
    <reaction evidence="7 8">
        <text>UDP-alpha-D-glucose + 2 NAD(+) + H2O = UDP-alpha-D-glucuronate + 2 NADH + 3 H(+)</text>
        <dbReference type="Rhea" id="RHEA:23596"/>
        <dbReference type="ChEBI" id="CHEBI:15377"/>
        <dbReference type="ChEBI" id="CHEBI:15378"/>
        <dbReference type="ChEBI" id="CHEBI:57540"/>
        <dbReference type="ChEBI" id="CHEBI:57945"/>
        <dbReference type="ChEBI" id="CHEBI:58052"/>
        <dbReference type="ChEBI" id="CHEBI:58885"/>
        <dbReference type="EC" id="1.1.1.22"/>
    </reaction>
</comment>
<dbReference type="InterPro" id="IPR014026">
    <property type="entry name" value="UDP-Glc/GDP-Man_DH_dimer"/>
</dbReference>
<evidence type="ECO:0000256" key="1">
    <source>
        <dbReference type="ARBA" id="ARBA00004701"/>
    </source>
</evidence>
<dbReference type="PIRSF" id="PIRSF500134">
    <property type="entry name" value="UDPglc_DH_bac"/>
    <property type="match status" value="1"/>
</dbReference>
<dbReference type="InterPro" id="IPR008927">
    <property type="entry name" value="6-PGluconate_DH-like_C_sf"/>
</dbReference>
<feature type="binding site" evidence="10">
    <location>
        <begin position="255"/>
        <end position="259"/>
    </location>
    <ligand>
        <name>substrate</name>
    </ligand>
</feature>
<dbReference type="Gene3D" id="3.40.50.720">
    <property type="entry name" value="NAD(P)-binding Rossmann-like Domain"/>
    <property type="match status" value="2"/>
</dbReference>
<keyword evidence="5 8" id="KW-0560">Oxidoreductase</keyword>
<dbReference type="Pfam" id="PF03720">
    <property type="entry name" value="UDPG_MGDP_dh_C"/>
    <property type="match status" value="1"/>
</dbReference>
<dbReference type="SUPFAM" id="SSF52413">
    <property type="entry name" value="UDP-glucose/GDP-mannose dehydrogenase C-terminal domain"/>
    <property type="match status" value="1"/>
</dbReference>
<dbReference type="SMART" id="SM00984">
    <property type="entry name" value="UDPG_MGDP_dh_C"/>
    <property type="match status" value="1"/>
</dbReference>
<evidence type="ECO:0000256" key="7">
    <source>
        <dbReference type="ARBA" id="ARBA00047473"/>
    </source>
</evidence>
<feature type="binding site" evidence="10">
    <location>
        <position position="327"/>
    </location>
    <ligand>
        <name>substrate</name>
    </ligand>
</feature>
<gene>
    <name evidence="13" type="ORF">W822_05795</name>
</gene>
<feature type="binding site" evidence="11">
    <location>
        <position position="35"/>
    </location>
    <ligand>
        <name>NAD(+)</name>
        <dbReference type="ChEBI" id="CHEBI:57540"/>
    </ligand>
</feature>
<feature type="binding site" evidence="11">
    <location>
        <position position="30"/>
    </location>
    <ligand>
        <name>NAD(+)</name>
        <dbReference type="ChEBI" id="CHEBI:57540"/>
    </ligand>
</feature>
<dbReference type="UniPathway" id="UPA00038">
    <property type="reaction ID" value="UER00491"/>
</dbReference>
<evidence type="ECO:0000259" key="12">
    <source>
        <dbReference type="SMART" id="SM00984"/>
    </source>
</evidence>
<sequence length="478" mass="51968">MNVVVIGSGYVGLVTGCCLAEAGNNVVCVDHDVKKVNALTGGTLPFYEPELEAILDEQIQGGRLTFTTSIRHAMGKANVVFLAVGTPPNSDGSANLHNLLDCAKTLGQAIPDDCVVVVKSTVPVGTCERIRRILNNATEIGRHTQRISIASNPEFLAEGRAVQDFRDPDRIVIGADDPHAFSVLSDLYAPFNLDGNRLILMDIRSAEFAKYACNSMLAARISMINELSGLAGALSADINAICRVLKGDARIGGSYLHPGVGYGGSCLPKDLSALIDLAQTVDEPADMLRSIQKVNLDQRERLFHAIRTHFNDKLRGKTIGVWGLSFKPGTDDVRAAPSLSLISSLVQAGAIVRAYDPVAEHAAQKALGDMQVHYSPCAMDVCANADALAVMTEWEEFGHPDFKEVAHQMRGNMIFDARGLYQSETLQRYGLEHYVLGQNKFGRVKMNVAQNNQRTWKQWFARQEGGEAAHSNLRKIVP</sequence>
<dbReference type="GO" id="GO:0006065">
    <property type="term" value="P:UDP-glucuronate biosynthetic process"/>
    <property type="evidence" value="ECO:0007669"/>
    <property type="project" value="UniProtKB-UniPathway"/>
</dbReference>
<keyword evidence="14" id="KW-1185">Reference proteome</keyword>
<dbReference type="SUPFAM" id="SSF48179">
    <property type="entry name" value="6-phosphogluconate dehydrogenase C-terminal domain-like"/>
    <property type="match status" value="1"/>
</dbReference>
<dbReference type="GO" id="GO:0003979">
    <property type="term" value="F:UDP-glucose 6-dehydrogenase activity"/>
    <property type="evidence" value="ECO:0007669"/>
    <property type="project" value="UniProtKB-EC"/>
</dbReference>
<comment type="pathway">
    <text evidence="1">Nucleotide-sugar biosynthesis; UDP-alpha-D-glucuronate biosynthesis; UDP-alpha-D-glucuronate from UDP-alpha-D-glucose: step 1/1.</text>
</comment>
<dbReference type="PATRIC" id="fig|1424334.3.peg.1161"/>
<feature type="binding site" evidence="11">
    <location>
        <position position="269"/>
    </location>
    <ligand>
        <name>NAD(+)</name>
        <dbReference type="ChEBI" id="CHEBI:57540"/>
    </ligand>
</feature>
<evidence type="ECO:0000256" key="8">
    <source>
        <dbReference type="PIRNR" id="PIRNR000124"/>
    </source>
</evidence>
<dbReference type="InterPro" id="IPR028357">
    <property type="entry name" value="UDPglc_DH_bac"/>
</dbReference>
<dbReference type="SUPFAM" id="SSF51735">
    <property type="entry name" value="NAD(P)-binding Rossmann-fold domains"/>
    <property type="match status" value="1"/>
</dbReference>
<feature type="binding site" evidence="11">
    <location>
        <position position="158"/>
    </location>
    <ligand>
        <name>NAD(+)</name>
        <dbReference type="ChEBI" id="CHEBI:57540"/>
    </ligand>
</feature>
<evidence type="ECO:0000313" key="14">
    <source>
        <dbReference type="Proteomes" id="UP000018733"/>
    </source>
</evidence>
<dbReference type="PANTHER" id="PTHR43750:SF3">
    <property type="entry name" value="UDP-GLUCOSE 6-DEHYDROGENASE TUAD"/>
    <property type="match status" value="1"/>
</dbReference>
<dbReference type="InterPro" id="IPR036220">
    <property type="entry name" value="UDP-Glc/GDP-Man_DH_C_sf"/>
</dbReference>
<feature type="active site" description="Nucleophile" evidence="9">
    <location>
        <position position="266"/>
    </location>
</feature>
<evidence type="ECO:0000256" key="3">
    <source>
        <dbReference type="ARBA" id="ARBA00012954"/>
    </source>
</evidence>
<dbReference type="Pfam" id="PF03721">
    <property type="entry name" value="UDPG_MGDP_dh_N"/>
    <property type="match status" value="1"/>
</dbReference>
<dbReference type="GO" id="GO:0051287">
    <property type="term" value="F:NAD binding"/>
    <property type="evidence" value="ECO:0007669"/>
    <property type="project" value="InterPro"/>
</dbReference>
<comment type="caution">
    <text evidence="13">The sequence shown here is derived from an EMBL/GenBank/DDBJ whole genome shotgun (WGS) entry which is preliminary data.</text>
</comment>
<feature type="binding site" evidence="10">
    <location>
        <position position="263"/>
    </location>
    <ligand>
        <name>substrate</name>
    </ligand>
</feature>
<evidence type="ECO:0000313" key="13">
    <source>
        <dbReference type="EMBL" id="ETF03648.1"/>
    </source>
</evidence>
<feature type="binding site" evidence="11">
    <location>
        <position position="121"/>
    </location>
    <ligand>
        <name>NAD(+)</name>
        <dbReference type="ChEBI" id="CHEBI:57540"/>
    </ligand>
</feature>
<accession>V8QWD1</accession>
<evidence type="ECO:0000256" key="6">
    <source>
        <dbReference type="ARBA" id="ARBA00023027"/>
    </source>
</evidence>
<evidence type="ECO:0000256" key="11">
    <source>
        <dbReference type="PIRSR" id="PIRSR500134-3"/>
    </source>
</evidence>
<feature type="binding site" evidence="11">
    <location>
        <position position="86"/>
    </location>
    <ligand>
        <name>NAD(+)</name>
        <dbReference type="ChEBI" id="CHEBI:57540"/>
    </ligand>
</feature>
<dbReference type="eggNOG" id="COG1004">
    <property type="taxonomic scope" value="Bacteria"/>
</dbReference>
<dbReference type="PANTHER" id="PTHR43750">
    <property type="entry name" value="UDP-GLUCOSE 6-DEHYDROGENASE TUAD"/>
    <property type="match status" value="1"/>
</dbReference>
<reference evidence="13 14" key="1">
    <citation type="journal article" date="2014" name="Genome Announc.">
        <title>Draft Genome Sequence of Advenella kashmirensis Strain W13003, a Polycyclic Aromatic Hydrocarbon-Degrading Bacterium.</title>
        <authorList>
            <person name="Wang X."/>
            <person name="Jin D."/>
            <person name="Zhou L."/>
            <person name="Wu L."/>
            <person name="An W."/>
            <person name="Zhao L."/>
        </authorList>
    </citation>
    <scope>NUCLEOTIDE SEQUENCE [LARGE SCALE GENOMIC DNA]</scope>
    <source>
        <strain evidence="13 14">W13003</strain>
    </source>
</reference>
<evidence type="ECO:0000256" key="10">
    <source>
        <dbReference type="PIRSR" id="PIRSR500134-2"/>
    </source>
</evidence>
<dbReference type="Pfam" id="PF00984">
    <property type="entry name" value="UDPG_MGDP_dh"/>
    <property type="match status" value="1"/>
</dbReference>